<reference evidence="1 2" key="1">
    <citation type="journal article" date="2018" name="Sci. Rep.">
        <title>Comparative analysis of the Pocillopora damicornis genome highlights role of immune system in coral evolution.</title>
        <authorList>
            <person name="Cunning R."/>
            <person name="Bay R.A."/>
            <person name="Gillette P."/>
            <person name="Baker A.C."/>
            <person name="Traylor-Knowles N."/>
        </authorList>
    </citation>
    <scope>NUCLEOTIDE SEQUENCE [LARGE SCALE GENOMIC DNA]</scope>
    <source>
        <strain evidence="1">RSMAS</strain>
        <tissue evidence="1">Whole animal</tissue>
    </source>
</reference>
<accession>A0A3M6T9P0</accession>
<protein>
    <submittedName>
        <fullName evidence="1">Uncharacterized protein</fullName>
    </submittedName>
</protein>
<name>A0A3M6T9P0_POCDA</name>
<dbReference type="AlphaFoldDB" id="A0A3M6T9P0"/>
<gene>
    <name evidence="1" type="ORF">pdam_00003057</name>
</gene>
<organism evidence="1 2">
    <name type="scientific">Pocillopora damicornis</name>
    <name type="common">Cauliflower coral</name>
    <name type="synonym">Millepora damicornis</name>
    <dbReference type="NCBI Taxonomy" id="46731"/>
    <lineage>
        <taxon>Eukaryota</taxon>
        <taxon>Metazoa</taxon>
        <taxon>Cnidaria</taxon>
        <taxon>Anthozoa</taxon>
        <taxon>Hexacorallia</taxon>
        <taxon>Scleractinia</taxon>
        <taxon>Astrocoeniina</taxon>
        <taxon>Pocilloporidae</taxon>
        <taxon>Pocillopora</taxon>
    </lineage>
</organism>
<evidence type="ECO:0000313" key="2">
    <source>
        <dbReference type="Proteomes" id="UP000275408"/>
    </source>
</evidence>
<evidence type="ECO:0000313" key="1">
    <source>
        <dbReference type="EMBL" id="RMX38105.1"/>
    </source>
</evidence>
<proteinExistence type="predicted"/>
<keyword evidence="2" id="KW-1185">Reference proteome</keyword>
<sequence length="111" mass="12566">MKVRLESRLLSTAFMTHLTVYAKAAKPMITQMFTRVLLMRPFCPSRVAPVTSPSLLLLFCDAVSCPSLISPLSLIFSWISCKVGHEHQIENKQQSKSCDYLHKVYGFTDVE</sequence>
<feature type="non-terminal residue" evidence="1">
    <location>
        <position position="111"/>
    </location>
</feature>
<dbReference type="EMBL" id="RCHS01004051">
    <property type="protein sequence ID" value="RMX38105.1"/>
    <property type="molecule type" value="Genomic_DNA"/>
</dbReference>
<dbReference type="Proteomes" id="UP000275408">
    <property type="component" value="Unassembled WGS sequence"/>
</dbReference>
<comment type="caution">
    <text evidence="1">The sequence shown here is derived from an EMBL/GenBank/DDBJ whole genome shotgun (WGS) entry which is preliminary data.</text>
</comment>